<evidence type="ECO:0000313" key="1">
    <source>
        <dbReference type="EMBL" id="CAB4150115.1"/>
    </source>
</evidence>
<name>A0A6J5MSH3_9CAUD</name>
<protein>
    <submittedName>
        <fullName evidence="1">Uncharacterized protein</fullName>
    </submittedName>
</protein>
<dbReference type="EMBL" id="LR796537">
    <property type="protein sequence ID" value="CAB4150115.1"/>
    <property type="molecule type" value="Genomic_DNA"/>
</dbReference>
<sequence>MPQTILSHMLSLVNHHDVPFKDAAACTALRFKVSMLYVETLFSRGL</sequence>
<organism evidence="1">
    <name type="scientific">uncultured Caudovirales phage</name>
    <dbReference type="NCBI Taxonomy" id="2100421"/>
    <lineage>
        <taxon>Viruses</taxon>
        <taxon>Duplodnaviria</taxon>
        <taxon>Heunggongvirae</taxon>
        <taxon>Uroviricota</taxon>
        <taxon>Caudoviricetes</taxon>
        <taxon>Peduoviridae</taxon>
        <taxon>Maltschvirus</taxon>
        <taxon>Maltschvirus maltsch</taxon>
    </lineage>
</organism>
<gene>
    <name evidence="1" type="ORF">UFOVP562_2</name>
</gene>
<reference evidence="1" key="1">
    <citation type="submission" date="2020-04" db="EMBL/GenBank/DDBJ databases">
        <authorList>
            <person name="Chiriac C."/>
            <person name="Salcher M."/>
            <person name="Ghai R."/>
            <person name="Kavagutti S V."/>
        </authorList>
    </citation>
    <scope>NUCLEOTIDE SEQUENCE</scope>
</reference>
<accession>A0A6J5MSH3</accession>
<proteinExistence type="predicted"/>